<dbReference type="AlphaFoldDB" id="A0AA88LJY7"/>
<evidence type="ECO:0000313" key="2">
    <source>
        <dbReference type="EMBL" id="KAK2819220.1"/>
    </source>
</evidence>
<reference evidence="2" key="1">
    <citation type="submission" date="2023-07" db="EMBL/GenBank/DDBJ databases">
        <title>Chromosome-level Genome Assembly of Striped Snakehead (Channa striata).</title>
        <authorList>
            <person name="Liu H."/>
        </authorList>
    </citation>
    <scope>NUCLEOTIDE SEQUENCE</scope>
    <source>
        <strain evidence="2">Gz</strain>
        <tissue evidence="2">Muscle</tissue>
    </source>
</reference>
<sequence>MEEKKDPAVVEKHQAKPTQQAMEKALQWQVNLRNAKLGQLTEKRKKTFCLLESDCHTEKVDIKLIPDLNQLLDELCESNLSVRDQLHNLKSEVEMNNDQLNWFKPKATDFRKFCDDVARWIKCIGKVKVNEVNLEEIVSLAYARRCRKSKSSSVASSASKVRLTAKLDMAALLAKSETLKQLCVLEEQELKLAERGGA</sequence>
<name>A0AA88LJY7_CHASR</name>
<comment type="caution">
    <text evidence="2">The sequence shown here is derived from an EMBL/GenBank/DDBJ whole genome shotgun (WGS) entry which is preliminary data.</text>
</comment>
<proteinExistence type="predicted"/>
<gene>
    <name evidence="2" type="ORF">Q5P01_024781</name>
</gene>
<evidence type="ECO:0000313" key="3">
    <source>
        <dbReference type="Proteomes" id="UP001187415"/>
    </source>
</evidence>
<feature type="compositionally biased region" description="Basic and acidic residues" evidence="1">
    <location>
        <begin position="1"/>
        <end position="14"/>
    </location>
</feature>
<evidence type="ECO:0000256" key="1">
    <source>
        <dbReference type="SAM" id="MobiDB-lite"/>
    </source>
</evidence>
<dbReference type="EMBL" id="JAUPFM010000020">
    <property type="protein sequence ID" value="KAK2819220.1"/>
    <property type="molecule type" value="Genomic_DNA"/>
</dbReference>
<protein>
    <submittedName>
        <fullName evidence="2">Uncharacterized protein</fullName>
    </submittedName>
</protein>
<feature type="region of interest" description="Disordered" evidence="1">
    <location>
        <begin position="1"/>
        <end position="20"/>
    </location>
</feature>
<organism evidence="2 3">
    <name type="scientific">Channa striata</name>
    <name type="common">Snakehead murrel</name>
    <name type="synonym">Ophicephalus striatus</name>
    <dbReference type="NCBI Taxonomy" id="64152"/>
    <lineage>
        <taxon>Eukaryota</taxon>
        <taxon>Metazoa</taxon>
        <taxon>Chordata</taxon>
        <taxon>Craniata</taxon>
        <taxon>Vertebrata</taxon>
        <taxon>Euteleostomi</taxon>
        <taxon>Actinopterygii</taxon>
        <taxon>Neopterygii</taxon>
        <taxon>Teleostei</taxon>
        <taxon>Neoteleostei</taxon>
        <taxon>Acanthomorphata</taxon>
        <taxon>Anabantaria</taxon>
        <taxon>Anabantiformes</taxon>
        <taxon>Channoidei</taxon>
        <taxon>Channidae</taxon>
        <taxon>Channa</taxon>
    </lineage>
</organism>
<accession>A0AA88LJY7</accession>
<dbReference type="Proteomes" id="UP001187415">
    <property type="component" value="Unassembled WGS sequence"/>
</dbReference>
<keyword evidence="3" id="KW-1185">Reference proteome</keyword>